<name>A0A125MNK1_9GAMM</name>
<evidence type="ECO:0000313" key="2">
    <source>
        <dbReference type="EMBL" id="KWS06813.1"/>
    </source>
</evidence>
<keyword evidence="1" id="KW-0732">Signal</keyword>
<dbReference type="Proteomes" id="UP000023435">
    <property type="component" value="Unassembled WGS sequence"/>
</dbReference>
<evidence type="ECO:0000313" key="3">
    <source>
        <dbReference type="Proteomes" id="UP000023435"/>
    </source>
</evidence>
<feature type="signal peptide" evidence="1">
    <location>
        <begin position="1"/>
        <end position="33"/>
    </location>
</feature>
<gene>
    <name evidence="2" type="ORF">AZ78_4371</name>
</gene>
<accession>A0A125MNK1</accession>
<keyword evidence="3" id="KW-1185">Reference proteome</keyword>
<dbReference type="EMBL" id="JAJA02000001">
    <property type="protein sequence ID" value="KWS06813.1"/>
    <property type="molecule type" value="Genomic_DNA"/>
</dbReference>
<dbReference type="RefSeq" id="WP_046657737.1">
    <property type="nucleotide sequence ID" value="NZ_JAJA02000001.1"/>
</dbReference>
<organism evidence="2 3">
    <name type="scientific">Lysobacter capsici AZ78</name>
    <dbReference type="NCBI Taxonomy" id="1444315"/>
    <lineage>
        <taxon>Bacteria</taxon>
        <taxon>Pseudomonadati</taxon>
        <taxon>Pseudomonadota</taxon>
        <taxon>Gammaproteobacteria</taxon>
        <taxon>Lysobacterales</taxon>
        <taxon>Lysobacteraceae</taxon>
        <taxon>Lysobacter</taxon>
    </lineage>
</organism>
<reference evidence="2 3" key="1">
    <citation type="journal article" date="2014" name="Genome Announc.">
        <title>Draft Genome Sequence of Lysobacter capsici AZ78, a Bacterium Antagonistic to Plant-Pathogenic Oomycetes.</title>
        <authorList>
            <person name="Puopolo G."/>
            <person name="Sonego P."/>
            <person name="Engelen K."/>
            <person name="Pertot I."/>
        </authorList>
    </citation>
    <scope>NUCLEOTIDE SEQUENCE [LARGE SCALE GENOMIC DNA]</scope>
    <source>
        <strain evidence="2 3">AZ78</strain>
    </source>
</reference>
<protein>
    <recommendedName>
        <fullName evidence="4">Secreted protein</fullName>
    </recommendedName>
</protein>
<sequence>MSAILLSTPRPALSRLLIAAAIALTLAAPAALAQSKIEQQMSAEQFKAAGLDQLSPEQLSNLNAWLNRTLDSETSKAVVKAKEETRAQVKHENRGFLGSGSREAVVARMTGPFNGFSRGQTYILDNGQEWRQDDNADLPGVHLDAPQVRITPSVIGNVWYMAVQGYNTRAKVTRTK</sequence>
<dbReference type="AlphaFoldDB" id="A0A125MNK1"/>
<evidence type="ECO:0000256" key="1">
    <source>
        <dbReference type="SAM" id="SignalP"/>
    </source>
</evidence>
<comment type="caution">
    <text evidence="2">The sequence shown here is derived from an EMBL/GenBank/DDBJ whole genome shotgun (WGS) entry which is preliminary data.</text>
</comment>
<evidence type="ECO:0008006" key="4">
    <source>
        <dbReference type="Google" id="ProtNLM"/>
    </source>
</evidence>
<feature type="chain" id="PRO_5007178101" description="Secreted protein" evidence="1">
    <location>
        <begin position="34"/>
        <end position="176"/>
    </location>
</feature>
<dbReference type="OrthoDB" id="5966441at2"/>
<proteinExistence type="predicted"/>